<dbReference type="Proteomes" id="UP000664032">
    <property type="component" value="Unassembled WGS sequence"/>
</dbReference>
<organism evidence="1 2">
    <name type="scientific">Psilocybe cubensis</name>
    <name type="common">Psychedelic mushroom</name>
    <name type="synonym">Stropharia cubensis</name>
    <dbReference type="NCBI Taxonomy" id="181762"/>
    <lineage>
        <taxon>Eukaryota</taxon>
        <taxon>Fungi</taxon>
        <taxon>Dikarya</taxon>
        <taxon>Basidiomycota</taxon>
        <taxon>Agaricomycotina</taxon>
        <taxon>Agaricomycetes</taxon>
        <taxon>Agaricomycetidae</taxon>
        <taxon>Agaricales</taxon>
        <taxon>Agaricineae</taxon>
        <taxon>Strophariaceae</taxon>
        <taxon>Psilocybe</taxon>
    </lineage>
</organism>
<comment type="caution">
    <text evidence="1">The sequence shown here is derived from an EMBL/GenBank/DDBJ whole genome shotgun (WGS) entry which is preliminary data.</text>
</comment>
<protein>
    <submittedName>
        <fullName evidence="1">Fructose-bisphosphate aldolase</fullName>
    </submittedName>
</protein>
<accession>A0ACB8H5N7</accession>
<evidence type="ECO:0000313" key="2">
    <source>
        <dbReference type="Proteomes" id="UP000664032"/>
    </source>
</evidence>
<name>A0ACB8H5N7_PSICU</name>
<evidence type="ECO:0000313" key="1">
    <source>
        <dbReference type="EMBL" id="KAH9483181.1"/>
    </source>
</evidence>
<dbReference type="EMBL" id="JAFIQS020000004">
    <property type="protein sequence ID" value="KAH9483181.1"/>
    <property type="molecule type" value="Genomic_DNA"/>
</dbReference>
<gene>
    <name evidence="1" type="ORF">JR316_0005285</name>
</gene>
<reference evidence="1" key="1">
    <citation type="submission" date="2021-10" db="EMBL/GenBank/DDBJ databases">
        <title>Psilocybe cubensis genome.</title>
        <authorList>
            <person name="Mckernan K.J."/>
            <person name="Crawford S."/>
            <person name="Trippe A."/>
            <person name="Kane L.T."/>
            <person name="Mclaughlin S."/>
        </authorList>
    </citation>
    <scope>NUCLEOTIDE SEQUENCE</scope>
    <source>
        <strain evidence="1">MGC-MH-2018</strain>
    </source>
</reference>
<keyword evidence="2" id="KW-1185">Reference proteome</keyword>
<proteinExistence type="predicted"/>
<sequence length="742" mass="82523">MGVLDVVPAGVLTGDNVRKLFDYAKEHKNVTSTSVANAVLEAARDIKSPIIIQVSQGGAAYFAGKGLANDKQQASILGAISAAHHVRLMAKAYGVPVVMHSDHCAEKLLPWFDGMLEADEAYFKEHQEPLFSSHMLDLSEEPKEQNIATCVKYFKRMAPLGLWLEMEIGITGGEEDGVDNTGVDNASLYTQPNDIYDVYKALSAIGPNFSIAAAFGNVHGVYKPGNVKLQPEILGNHQAYTAEQIGKKDTKPLYLVFHGGSGSTKEEISTAVGHGVVKMNVDTDTQFAYLVGIRDFIFKKKDYLQTQVGNPEGADKPNKKVYDPRVWQIPIICIANDRQAQKLKPLMATTFSLPFHKPPAQSIRSRILTIAFKEKMKIPANVIDQLINGAQSDIRQVLNMLSTWKLSSDTMDFDEGKDLAKMNQKYSILSPFDITSKLLGPYVYSPTSRETLGDKMDYYFQDHSFVPLFIQENYLKTEPARIRNLEGPEKILRELQLMDRAASSISDGDLVDALIHGPEQHWGLMPLHAICSTVTPTYNLYGNGAGYGGPNAMSFPQWLGQNSKQNKLARQLGDVQIRMRLKVSGDKTEIRQSYIPSLFPYMVKPLMDEGVLTTSWQSAVDEVIERMDEYYISKEDWDTIIELGVDEKKDDVIMKKISTATKTALTRKYNASEHPIPFHKAQDLGKVPKKLAGGPAPDLEEAFVDDVIDDVSEDEKNKDLDEDITKDSLIKAPKKKKAPVKK</sequence>